<dbReference type="Proteomes" id="UP001597186">
    <property type="component" value="Unassembled WGS sequence"/>
</dbReference>
<dbReference type="GO" id="GO:0008777">
    <property type="term" value="F:acetylornithine deacetylase activity"/>
    <property type="evidence" value="ECO:0007669"/>
    <property type="project" value="UniProtKB-EC"/>
</dbReference>
<keyword evidence="12" id="KW-1185">Reference proteome</keyword>
<comment type="caution">
    <text evidence="11">The sequence shown here is derived from an EMBL/GenBank/DDBJ whole genome shotgun (WGS) entry which is preliminary data.</text>
</comment>
<evidence type="ECO:0000256" key="7">
    <source>
        <dbReference type="ARBA" id="ARBA00022801"/>
    </source>
</evidence>
<dbReference type="NCBIfam" id="TIGR01892">
    <property type="entry name" value="AcOrn-deacetyl"/>
    <property type="match status" value="1"/>
</dbReference>
<evidence type="ECO:0000259" key="10">
    <source>
        <dbReference type="Pfam" id="PF07687"/>
    </source>
</evidence>
<evidence type="ECO:0000256" key="6">
    <source>
        <dbReference type="ARBA" id="ARBA00022723"/>
    </source>
</evidence>
<keyword evidence="3" id="KW-0963">Cytoplasm</keyword>
<feature type="domain" description="Peptidase M20 dimerisation" evidence="10">
    <location>
        <begin position="169"/>
        <end position="279"/>
    </location>
</feature>
<evidence type="ECO:0000256" key="4">
    <source>
        <dbReference type="ARBA" id="ARBA00022571"/>
    </source>
</evidence>
<comment type="similarity">
    <text evidence="2">Belongs to the peptidase M20A family. ArgE subfamily.</text>
</comment>
<dbReference type="InterPro" id="IPR011650">
    <property type="entry name" value="Peptidase_M20_dimer"/>
</dbReference>
<keyword evidence="8" id="KW-0862">Zinc</keyword>
<evidence type="ECO:0000313" key="11">
    <source>
        <dbReference type="EMBL" id="MFD1508012.1"/>
    </source>
</evidence>
<dbReference type="SUPFAM" id="SSF55031">
    <property type="entry name" value="Bacterial exopeptidase dimerisation domain"/>
    <property type="match status" value="1"/>
</dbReference>
<dbReference type="InterPro" id="IPR001261">
    <property type="entry name" value="ArgE/DapE_CS"/>
</dbReference>
<dbReference type="PANTHER" id="PTHR43808:SF31">
    <property type="entry name" value="N-ACETYL-L-CITRULLINE DEACETYLASE"/>
    <property type="match status" value="1"/>
</dbReference>
<keyword evidence="9" id="KW-0170">Cobalt</keyword>
<name>A0ABW4E9L1_9RHOB</name>
<dbReference type="PROSITE" id="PS00759">
    <property type="entry name" value="ARGE_DAPE_CPG2_2"/>
    <property type="match status" value="1"/>
</dbReference>
<comment type="cofactor">
    <cofactor evidence="1">
        <name>Zn(2+)</name>
        <dbReference type="ChEBI" id="CHEBI:29105"/>
    </cofactor>
</comment>
<dbReference type="InterPro" id="IPR050072">
    <property type="entry name" value="Peptidase_M20A"/>
</dbReference>
<evidence type="ECO:0000313" key="12">
    <source>
        <dbReference type="Proteomes" id="UP001597186"/>
    </source>
</evidence>
<dbReference type="EMBL" id="JBHUDD010000005">
    <property type="protein sequence ID" value="MFD1508012.1"/>
    <property type="molecule type" value="Genomic_DNA"/>
</dbReference>
<sequence length="378" mass="39480">MTRTIEILERLVAFDTVSDRSNLPLIGYVQEFLQGLGFAVTRVADPTGDKAGLFARIGPEGAGALLSAHTDVVPVAGQAWTRAPFALTVEDDRLYGRGTTDMKGFLAAMLAACEVAAQAPLREPLKLAISYDEEVGCLGIAHMIGGLEAAIGRPRACIVGEPTQMRVAIGHKGKQALRAVCHGQAGHSAQAPQFTNALHLAAGFITEVRGLQDWLAAHGAQDAAYDVPYSTVHVGRLTGGTALNIVPDRADMALEFRHLAGDSPDDLLARIMAAAGRAAAPFGDAGQIEVEPLTAYPGLATAPDAPVVAWAQDLAGQTGITKVGFGTEAGFFDALGIPAVVCGPGSMTGQGHKPDEFITHDQLAQCDRMLARVVDSLC</sequence>
<dbReference type="Pfam" id="PF01546">
    <property type="entry name" value="Peptidase_M20"/>
    <property type="match status" value="1"/>
</dbReference>
<gene>
    <name evidence="11" type="primary">argE</name>
    <name evidence="11" type="ORF">ACFTOW_01130</name>
</gene>
<dbReference type="RefSeq" id="WP_379912211.1">
    <property type="nucleotide sequence ID" value="NZ_JBHUDD010000005.1"/>
</dbReference>
<reference evidence="12" key="1">
    <citation type="journal article" date="2019" name="Int. J. Syst. Evol. Microbiol.">
        <title>The Global Catalogue of Microorganisms (GCM) 10K type strain sequencing project: providing services to taxonomists for standard genome sequencing and annotation.</title>
        <authorList>
            <consortium name="The Broad Institute Genomics Platform"/>
            <consortium name="The Broad Institute Genome Sequencing Center for Infectious Disease"/>
            <person name="Wu L."/>
            <person name="Ma J."/>
        </authorList>
    </citation>
    <scope>NUCLEOTIDE SEQUENCE [LARGE SCALE GENOMIC DNA]</scope>
    <source>
        <strain evidence="12">CGMCC 1.12477</strain>
    </source>
</reference>
<dbReference type="PANTHER" id="PTHR43808">
    <property type="entry name" value="ACETYLORNITHINE DEACETYLASE"/>
    <property type="match status" value="1"/>
</dbReference>
<dbReference type="Pfam" id="PF07687">
    <property type="entry name" value="M20_dimer"/>
    <property type="match status" value="1"/>
</dbReference>
<organism evidence="11 12">
    <name type="scientific">Lacimonas salitolerans</name>
    <dbReference type="NCBI Taxonomy" id="1323750"/>
    <lineage>
        <taxon>Bacteria</taxon>
        <taxon>Pseudomonadati</taxon>
        <taxon>Pseudomonadota</taxon>
        <taxon>Alphaproteobacteria</taxon>
        <taxon>Rhodobacterales</taxon>
        <taxon>Paracoccaceae</taxon>
        <taxon>Lacimonas</taxon>
    </lineage>
</organism>
<dbReference type="CDD" id="cd03894">
    <property type="entry name" value="M20_ArgE"/>
    <property type="match status" value="1"/>
</dbReference>
<evidence type="ECO:0000256" key="8">
    <source>
        <dbReference type="ARBA" id="ARBA00022833"/>
    </source>
</evidence>
<dbReference type="InterPro" id="IPR036264">
    <property type="entry name" value="Bact_exopeptidase_dim_dom"/>
</dbReference>
<accession>A0ABW4E9L1</accession>
<keyword evidence="5" id="KW-0028">Amino-acid biosynthesis</keyword>
<evidence type="ECO:0000256" key="5">
    <source>
        <dbReference type="ARBA" id="ARBA00022605"/>
    </source>
</evidence>
<evidence type="ECO:0000256" key="9">
    <source>
        <dbReference type="ARBA" id="ARBA00023285"/>
    </source>
</evidence>
<evidence type="ECO:0000256" key="2">
    <source>
        <dbReference type="ARBA" id="ARBA00005691"/>
    </source>
</evidence>
<keyword evidence="4" id="KW-0055">Arginine biosynthesis</keyword>
<evidence type="ECO:0000256" key="3">
    <source>
        <dbReference type="ARBA" id="ARBA00022490"/>
    </source>
</evidence>
<protein>
    <submittedName>
        <fullName evidence="11">Acetylornithine deacetylase</fullName>
        <ecNumber evidence="11">3.5.1.16</ecNumber>
    </submittedName>
</protein>
<dbReference type="InterPro" id="IPR010169">
    <property type="entry name" value="AcOrn-deacetyl"/>
</dbReference>
<dbReference type="Gene3D" id="3.40.630.10">
    <property type="entry name" value="Zn peptidases"/>
    <property type="match status" value="1"/>
</dbReference>
<dbReference type="NCBIfam" id="NF005710">
    <property type="entry name" value="PRK07522.1"/>
    <property type="match status" value="1"/>
</dbReference>
<proteinExistence type="inferred from homology"/>
<evidence type="ECO:0000256" key="1">
    <source>
        <dbReference type="ARBA" id="ARBA00001947"/>
    </source>
</evidence>
<keyword evidence="6" id="KW-0479">Metal-binding</keyword>
<dbReference type="InterPro" id="IPR002933">
    <property type="entry name" value="Peptidase_M20"/>
</dbReference>
<keyword evidence="7 11" id="KW-0378">Hydrolase</keyword>
<dbReference type="SUPFAM" id="SSF53187">
    <property type="entry name" value="Zn-dependent exopeptidases"/>
    <property type="match status" value="1"/>
</dbReference>
<dbReference type="EC" id="3.5.1.16" evidence="11"/>
<dbReference type="Gene3D" id="3.30.70.360">
    <property type="match status" value="1"/>
</dbReference>